<sequence length="522" mass="56679">MSDDVLAEASQEIIKGWRAGMQVAEFMARRRQRDLARAERQSVEDERRVRQFMEGERRLAAPVYRSALDEGWWETATAEQAAHVYSVAGRFSFLDPEAARAVVECERQAQLRWSIDLAQPSQPLTSQDVDPEVLAAAAPAIAGEEREDWGRRLDESAQEHDRQDRGSDAASQEPPARSASRVDAMEAEQATAVAWVKEHYSTHDAPWVAGLDEDSSSRQWAHRLYSSLAAEGYDLDAPPALSSLDGRVRPDIESQAAEGYQTALADATGADRSQVDIGSVIGADSAAALKRSWQVEHDGAYPDPQQWLAHFVYQGSRVAQTVPGAVQLASSPARSGTYTELARRAAAGEAEQAGLTPEVYLDSLQLHQRRALVTSFGVDGGENAASRGRVAAYRIAYAGAAAEARGRASAAHARTTLEAGEAREALYASGGAPTATTSREQADVSWARASETVWDSQAAREEWAQQQLEAGAPPEAVRAAVTGQQGLHEPASRATRAPSKPRQRGRSQGVRQSGARRRQRHR</sequence>
<proteinExistence type="predicted"/>
<evidence type="ECO:0000313" key="3">
    <source>
        <dbReference type="Proteomes" id="UP000186394"/>
    </source>
</evidence>
<accession>A0A1Q8VKT4</accession>
<evidence type="ECO:0000256" key="1">
    <source>
        <dbReference type="SAM" id="MobiDB-lite"/>
    </source>
</evidence>
<evidence type="ECO:0000313" key="2">
    <source>
        <dbReference type="EMBL" id="OLO48702.1"/>
    </source>
</evidence>
<feature type="compositionally biased region" description="Basic and acidic residues" evidence="1">
    <location>
        <begin position="154"/>
        <end position="167"/>
    </location>
</feature>
<dbReference type="RefSeq" id="WP_075418420.1">
    <property type="nucleotide sequence ID" value="NZ_MSKL01000022.1"/>
</dbReference>
<comment type="caution">
    <text evidence="2">The sequence shown here is derived from an EMBL/GenBank/DDBJ whole genome shotgun (WGS) entry which is preliminary data.</text>
</comment>
<dbReference type="EMBL" id="MSKL01000022">
    <property type="protein sequence ID" value="OLO48702.1"/>
    <property type="molecule type" value="Genomic_DNA"/>
</dbReference>
<dbReference type="Proteomes" id="UP000186394">
    <property type="component" value="Unassembled WGS sequence"/>
</dbReference>
<dbReference type="AlphaFoldDB" id="A0A1Q8VKT4"/>
<feature type="region of interest" description="Disordered" evidence="1">
    <location>
        <begin position="428"/>
        <end position="522"/>
    </location>
</feature>
<feature type="region of interest" description="Disordered" evidence="1">
    <location>
        <begin position="154"/>
        <end position="185"/>
    </location>
</feature>
<protein>
    <submittedName>
        <fullName evidence="2">Uncharacterized protein</fullName>
    </submittedName>
</protein>
<gene>
    <name evidence="2" type="ORF">BKH28_08630</name>
</gene>
<dbReference type="OrthoDB" id="3268350at2"/>
<name>A0A1Q8VKT4_9ACTO</name>
<reference evidence="2 3" key="1">
    <citation type="submission" date="2016-12" db="EMBL/GenBank/DDBJ databases">
        <title>Genomic comparison of strains in the 'Actinomyces naeslundii' group.</title>
        <authorList>
            <person name="Mughal S.R."/>
            <person name="Do T."/>
            <person name="Gilbert S.C."/>
            <person name="Witherden E.A."/>
            <person name="Didelot X."/>
            <person name="Beighton D."/>
        </authorList>
    </citation>
    <scope>NUCLEOTIDE SEQUENCE [LARGE SCALE GENOMIC DNA]</scope>
    <source>
        <strain evidence="2 3">P6N</strain>
    </source>
</reference>
<organism evidence="2 3">
    <name type="scientific">Actinomyces oris</name>
    <dbReference type="NCBI Taxonomy" id="544580"/>
    <lineage>
        <taxon>Bacteria</taxon>
        <taxon>Bacillati</taxon>
        <taxon>Actinomycetota</taxon>
        <taxon>Actinomycetes</taxon>
        <taxon>Actinomycetales</taxon>
        <taxon>Actinomycetaceae</taxon>
        <taxon>Actinomyces</taxon>
    </lineage>
</organism>